<dbReference type="AlphaFoldDB" id="A0A081BBZ4"/>
<keyword evidence="5" id="KW-0443">Lipid metabolism</keyword>
<dbReference type="GO" id="GO:0006643">
    <property type="term" value="P:membrane lipid metabolic process"/>
    <property type="evidence" value="ECO:0007669"/>
    <property type="project" value="TreeGrafter"/>
</dbReference>
<comment type="caution">
    <text evidence="9">The sequence shown here is derived from an EMBL/GenBank/DDBJ whole genome shotgun (WGS) entry which is preliminary data.</text>
</comment>
<feature type="transmembrane region" description="Helical" evidence="7">
    <location>
        <begin position="51"/>
        <end position="72"/>
    </location>
</feature>
<proteinExistence type="predicted"/>
<dbReference type="EMBL" id="BBIO01000010">
    <property type="protein sequence ID" value="GAK45562.1"/>
    <property type="molecule type" value="Genomic_DNA"/>
</dbReference>
<keyword evidence="3 7" id="KW-1133">Transmembrane helix</keyword>
<keyword evidence="2 7" id="KW-0812">Transmembrane</keyword>
<accession>A0A081BBZ4</accession>
<comment type="subcellular location">
    <subcellularLocation>
        <location evidence="1">Endomembrane system</location>
        <topology evidence="1">Multi-pass membrane protein</topology>
    </subcellularLocation>
</comment>
<sequence length="275" mass="30978">MASWLTDEILIRQGVFLGVLGAMLLLEWLIPKRPSSLPKWRRDASNLSISLVNSLALRFLLPLLAVDAALLAEEKGWGLFNLPAAGNLLPEPLIFALSLLLLDLAIYAQHVVFHFVPALWRLHAMHHVDRDIDTTTGIRFHPIEILLSMGFKIVLVFLLGIGPIAVIAFEVILNATAMFNHANIALPRAADRVLRAFIVTPDMHRVHHSVIKRETNSNFGFNLSLWDRLFGTYRAEPEKGHQGMEIGLAEHRGPEPARILWSLALPFRPKLWKTR</sequence>
<evidence type="ECO:0000313" key="10">
    <source>
        <dbReference type="Proteomes" id="UP000028702"/>
    </source>
</evidence>
<keyword evidence="6 7" id="KW-0472">Membrane</keyword>
<dbReference type="InterPro" id="IPR051689">
    <property type="entry name" value="Sterol_desaturase/TMEM195"/>
</dbReference>
<dbReference type="GO" id="GO:0012505">
    <property type="term" value="C:endomembrane system"/>
    <property type="evidence" value="ECO:0007669"/>
    <property type="project" value="UniProtKB-SubCell"/>
</dbReference>
<protein>
    <submittedName>
        <fullName evidence="9">Fatty acid hydroxylase</fullName>
    </submittedName>
</protein>
<evidence type="ECO:0000313" key="9">
    <source>
        <dbReference type="EMBL" id="GAK45562.1"/>
    </source>
</evidence>
<dbReference type="Proteomes" id="UP000028702">
    <property type="component" value="Unassembled WGS sequence"/>
</dbReference>
<evidence type="ECO:0000256" key="6">
    <source>
        <dbReference type="ARBA" id="ARBA00023136"/>
    </source>
</evidence>
<evidence type="ECO:0000256" key="2">
    <source>
        <dbReference type="ARBA" id="ARBA00022692"/>
    </source>
</evidence>
<reference evidence="9 10" key="1">
    <citation type="submission" date="2014-07" db="EMBL/GenBank/DDBJ databases">
        <title>Tepidicaulis marinum gen. nov., sp. nov., a novel marine bacterium denitrifying nitrate to nitrous oxide strictly under microaerobic conditions.</title>
        <authorList>
            <person name="Takeuchi M."/>
            <person name="Yamagishi T."/>
            <person name="Kamagata Y."/>
            <person name="Oshima K."/>
            <person name="Hattori M."/>
            <person name="Katayama T."/>
            <person name="Hanada S."/>
            <person name="Tamaki H."/>
            <person name="Marumo K."/>
            <person name="Maeda H."/>
            <person name="Nedachi M."/>
            <person name="Iwasaki W."/>
            <person name="Suwa Y."/>
            <person name="Sakata S."/>
        </authorList>
    </citation>
    <scope>NUCLEOTIDE SEQUENCE [LARGE SCALE GENOMIC DNA]</scope>
    <source>
        <strain evidence="9 10">MA2</strain>
    </source>
</reference>
<dbReference type="STRING" id="1333998.M2A_2061"/>
<feature type="domain" description="Fatty acid hydroxylase" evidence="8">
    <location>
        <begin position="96"/>
        <end position="232"/>
    </location>
</feature>
<keyword evidence="4" id="KW-0560">Oxidoreductase</keyword>
<evidence type="ECO:0000256" key="4">
    <source>
        <dbReference type="ARBA" id="ARBA00023002"/>
    </source>
</evidence>
<feature type="transmembrane region" description="Helical" evidence="7">
    <location>
        <begin position="12"/>
        <end position="30"/>
    </location>
</feature>
<dbReference type="Pfam" id="PF04116">
    <property type="entry name" value="FA_hydroxylase"/>
    <property type="match status" value="1"/>
</dbReference>
<feature type="transmembrane region" description="Helical" evidence="7">
    <location>
        <begin position="92"/>
        <end position="116"/>
    </location>
</feature>
<dbReference type="RefSeq" id="WP_045446803.1">
    <property type="nucleotide sequence ID" value="NZ_BBIO01000010.1"/>
</dbReference>
<dbReference type="PANTHER" id="PTHR21624">
    <property type="entry name" value="STEROL DESATURASE-RELATED PROTEIN"/>
    <property type="match status" value="1"/>
</dbReference>
<dbReference type="GO" id="GO:0008610">
    <property type="term" value="P:lipid biosynthetic process"/>
    <property type="evidence" value="ECO:0007669"/>
    <property type="project" value="InterPro"/>
</dbReference>
<organism evidence="9 10">
    <name type="scientific">Tepidicaulis marinus</name>
    <dbReference type="NCBI Taxonomy" id="1333998"/>
    <lineage>
        <taxon>Bacteria</taxon>
        <taxon>Pseudomonadati</taxon>
        <taxon>Pseudomonadota</taxon>
        <taxon>Alphaproteobacteria</taxon>
        <taxon>Hyphomicrobiales</taxon>
        <taxon>Parvibaculaceae</taxon>
        <taxon>Tepidicaulis</taxon>
    </lineage>
</organism>
<dbReference type="eggNOG" id="COG3000">
    <property type="taxonomic scope" value="Bacteria"/>
</dbReference>
<gene>
    <name evidence="9" type="ORF">M2A_2061</name>
</gene>
<evidence type="ECO:0000259" key="8">
    <source>
        <dbReference type="Pfam" id="PF04116"/>
    </source>
</evidence>
<dbReference type="InterPro" id="IPR006694">
    <property type="entry name" value="Fatty_acid_hydroxylase"/>
</dbReference>
<keyword evidence="10" id="KW-1185">Reference proteome</keyword>
<dbReference type="GO" id="GO:0016020">
    <property type="term" value="C:membrane"/>
    <property type="evidence" value="ECO:0007669"/>
    <property type="project" value="GOC"/>
</dbReference>
<name>A0A081BBZ4_9HYPH</name>
<dbReference type="PANTHER" id="PTHR21624:SF1">
    <property type="entry name" value="ALKYLGLYCEROL MONOOXYGENASE"/>
    <property type="match status" value="1"/>
</dbReference>
<feature type="transmembrane region" description="Helical" evidence="7">
    <location>
        <begin position="153"/>
        <end position="173"/>
    </location>
</feature>
<evidence type="ECO:0000256" key="3">
    <source>
        <dbReference type="ARBA" id="ARBA00022989"/>
    </source>
</evidence>
<evidence type="ECO:0000256" key="7">
    <source>
        <dbReference type="SAM" id="Phobius"/>
    </source>
</evidence>
<evidence type="ECO:0000256" key="1">
    <source>
        <dbReference type="ARBA" id="ARBA00004127"/>
    </source>
</evidence>
<dbReference type="GO" id="GO:0050479">
    <property type="term" value="F:glyceryl-ether monooxygenase activity"/>
    <property type="evidence" value="ECO:0007669"/>
    <property type="project" value="TreeGrafter"/>
</dbReference>
<dbReference type="GO" id="GO:0005506">
    <property type="term" value="F:iron ion binding"/>
    <property type="evidence" value="ECO:0007669"/>
    <property type="project" value="InterPro"/>
</dbReference>
<evidence type="ECO:0000256" key="5">
    <source>
        <dbReference type="ARBA" id="ARBA00023098"/>
    </source>
</evidence>